<comment type="caution">
    <text evidence="2">The sequence shown here is derived from an EMBL/GenBank/DDBJ whole genome shotgun (WGS) entry which is preliminary data.</text>
</comment>
<gene>
    <name evidence="2" type="ORF">BGAL_0477g00060</name>
</gene>
<keyword evidence="3" id="KW-1185">Reference proteome</keyword>
<dbReference type="GO" id="GO:0016491">
    <property type="term" value="F:oxidoreductase activity"/>
    <property type="evidence" value="ECO:0007669"/>
    <property type="project" value="InterPro"/>
</dbReference>
<feature type="domain" description="Enoyl reductase (ER)" evidence="1">
    <location>
        <begin position="19"/>
        <end position="346"/>
    </location>
</feature>
<dbReference type="OrthoDB" id="9930022at2759"/>
<dbReference type="InterPro" id="IPR013154">
    <property type="entry name" value="ADH-like_N"/>
</dbReference>
<sequence>MAAVLPTTTKVWRVQGADGFDSLHYNPEETIPELSDNGVLVKFHAASLNYRDISIPHGTFPFGFKKGVVPGSDGAGEVVAVGAGVTRFQKGSKVVTRFNQKHTYGSLTSKSISTALGGDLDGVLRQYGVFNKEGLVLMPKSLDYQQASTLTGAGVTAWNALYGLKPVRPGEFVLTQGTGGVSLFAIQFAKAAGATVIATTSSPAKVQQLKEMGADHVINYREVTNWGEEAKKLTGSREGVDHVIEIGGGGTMVQSIKAIKYDGIISVIGWLTKADEKEPSFLETVSNVFTVRGLFVGSREMFEEMNAAIDATNLKPVIDRRLFKLEDLKEAYTYMKEQKHVGKVCVTMD</sequence>
<organism evidence="2 3">
    <name type="scientific">Botrytis galanthina</name>
    <dbReference type="NCBI Taxonomy" id="278940"/>
    <lineage>
        <taxon>Eukaryota</taxon>
        <taxon>Fungi</taxon>
        <taxon>Dikarya</taxon>
        <taxon>Ascomycota</taxon>
        <taxon>Pezizomycotina</taxon>
        <taxon>Leotiomycetes</taxon>
        <taxon>Helotiales</taxon>
        <taxon>Sclerotiniaceae</taxon>
        <taxon>Botrytis</taxon>
    </lineage>
</organism>
<dbReference type="InterPro" id="IPR052711">
    <property type="entry name" value="Zinc_ADH-like"/>
</dbReference>
<dbReference type="SUPFAM" id="SSF51735">
    <property type="entry name" value="NAD(P)-binding Rossmann-fold domains"/>
    <property type="match status" value="1"/>
</dbReference>
<evidence type="ECO:0000259" key="1">
    <source>
        <dbReference type="SMART" id="SM00829"/>
    </source>
</evidence>
<dbReference type="InterPro" id="IPR036291">
    <property type="entry name" value="NAD(P)-bd_dom_sf"/>
</dbReference>
<evidence type="ECO:0000313" key="2">
    <source>
        <dbReference type="EMBL" id="THV45536.1"/>
    </source>
</evidence>
<protein>
    <recommendedName>
        <fullName evidence="1">Enoyl reductase (ER) domain-containing protein</fullName>
    </recommendedName>
</protein>
<dbReference type="PANTHER" id="PTHR45033">
    <property type="match status" value="1"/>
</dbReference>
<dbReference type="EMBL" id="PQXL01000476">
    <property type="protein sequence ID" value="THV45536.1"/>
    <property type="molecule type" value="Genomic_DNA"/>
</dbReference>
<dbReference type="SUPFAM" id="SSF50129">
    <property type="entry name" value="GroES-like"/>
    <property type="match status" value="1"/>
</dbReference>
<reference evidence="2 3" key="1">
    <citation type="submission" date="2017-12" db="EMBL/GenBank/DDBJ databases">
        <title>Comparative genomics of Botrytis spp.</title>
        <authorList>
            <person name="Valero-Jimenez C.A."/>
            <person name="Tapia P."/>
            <person name="Veloso J."/>
            <person name="Silva-Moreno E."/>
            <person name="Staats M."/>
            <person name="Valdes J.H."/>
            <person name="Van Kan J.A.L."/>
        </authorList>
    </citation>
    <scope>NUCLEOTIDE SEQUENCE [LARGE SCALE GENOMIC DNA]</scope>
    <source>
        <strain evidence="2 3">MUCL435</strain>
    </source>
</reference>
<dbReference type="InterPro" id="IPR013149">
    <property type="entry name" value="ADH-like_C"/>
</dbReference>
<dbReference type="InterPro" id="IPR020843">
    <property type="entry name" value="ER"/>
</dbReference>
<dbReference type="Gene3D" id="3.40.50.720">
    <property type="entry name" value="NAD(P)-binding Rossmann-like Domain"/>
    <property type="match status" value="1"/>
</dbReference>
<dbReference type="PANTHER" id="PTHR45033:SF2">
    <property type="entry name" value="ZINC-TYPE ALCOHOL DEHYDROGENASE-LIKE PROTEIN C1773.06C"/>
    <property type="match status" value="1"/>
</dbReference>
<dbReference type="Pfam" id="PF00107">
    <property type="entry name" value="ADH_zinc_N"/>
    <property type="match status" value="1"/>
</dbReference>
<dbReference type="SMART" id="SM00829">
    <property type="entry name" value="PKS_ER"/>
    <property type="match status" value="1"/>
</dbReference>
<dbReference type="AlphaFoldDB" id="A0A4V4HTH3"/>
<dbReference type="Proteomes" id="UP000308671">
    <property type="component" value="Unassembled WGS sequence"/>
</dbReference>
<dbReference type="Pfam" id="PF08240">
    <property type="entry name" value="ADH_N"/>
    <property type="match status" value="1"/>
</dbReference>
<dbReference type="Gene3D" id="3.90.180.10">
    <property type="entry name" value="Medium-chain alcohol dehydrogenases, catalytic domain"/>
    <property type="match status" value="1"/>
</dbReference>
<evidence type="ECO:0000313" key="3">
    <source>
        <dbReference type="Proteomes" id="UP000308671"/>
    </source>
</evidence>
<dbReference type="InterPro" id="IPR011032">
    <property type="entry name" value="GroES-like_sf"/>
</dbReference>
<proteinExistence type="predicted"/>
<dbReference type="CDD" id="cd08276">
    <property type="entry name" value="MDR7"/>
    <property type="match status" value="1"/>
</dbReference>
<accession>A0A4V4HTH3</accession>
<name>A0A4V4HTH3_9HELO</name>